<comment type="function">
    <text evidence="5">Involved in nucleotide metabolism via production of dUMP, the immediate precursor of thymidine nucleotides, and decreases the intracellular concentration of dUTP so that uracil cannot be incorporated into DNA.</text>
</comment>
<dbReference type="InterPro" id="IPR033704">
    <property type="entry name" value="dUTPase_trimeric"/>
</dbReference>
<evidence type="ECO:0000256" key="2">
    <source>
        <dbReference type="ARBA" id="ARBA00006581"/>
    </source>
</evidence>
<dbReference type="Pfam" id="PF00692">
    <property type="entry name" value="dUTPase"/>
    <property type="match status" value="1"/>
</dbReference>
<dbReference type="GO" id="GO:0000287">
    <property type="term" value="F:magnesium ion binding"/>
    <property type="evidence" value="ECO:0007669"/>
    <property type="project" value="UniProtKB-UniRule"/>
</dbReference>
<dbReference type="SUPFAM" id="SSF51283">
    <property type="entry name" value="dUTPase-like"/>
    <property type="match status" value="1"/>
</dbReference>
<dbReference type="AlphaFoldDB" id="A0A0K0EZ10"/>
<evidence type="ECO:0000256" key="1">
    <source>
        <dbReference type="ARBA" id="ARBA00005142"/>
    </source>
</evidence>
<dbReference type="GO" id="GO:0004170">
    <property type="term" value="F:dUTP diphosphatase activity"/>
    <property type="evidence" value="ECO:0007669"/>
    <property type="project" value="UniProtKB-UniRule"/>
</dbReference>
<evidence type="ECO:0000259" key="6">
    <source>
        <dbReference type="Pfam" id="PF00692"/>
    </source>
</evidence>
<dbReference type="PANTHER" id="PTHR11241">
    <property type="entry name" value="DEOXYURIDINE 5'-TRIPHOSPHATE NUCLEOTIDOHYDROLASE"/>
    <property type="match status" value="1"/>
</dbReference>
<keyword evidence="5" id="KW-0460">Magnesium</keyword>
<dbReference type="EC" id="3.6.1.23" evidence="5"/>
<organism evidence="7 8">
    <name type="scientific">Strongyloides venezuelensis</name>
    <name type="common">Threadworm</name>
    <dbReference type="NCBI Taxonomy" id="75913"/>
    <lineage>
        <taxon>Eukaryota</taxon>
        <taxon>Metazoa</taxon>
        <taxon>Ecdysozoa</taxon>
        <taxon>Nematoda</taxon>
        <taxon>Chromadorea</taxon>
        <taxon>Rhabditida</taxon>
        <taxon>Tylenchina</taxon>
        <taxon>Panagrolaimomorpha</taxon>
        <taxon>Strongyloidoidea</taxon>
        <taxon>Strongyloididae</taxon>
        <taxon>Strongyloides</taxon>
    </lineage>
</organism>
<evidence type="ECO:0000256" key="5">
    <source>
        <dbReference type="RuleBase" id="RU367024"/>
    </source>
</evidence>
<comment type="pathway">
    <text evidence="1 5">Pyrimidine metabolism; dUMP biosynthesis; dUMP from dCTP (dUTP route): step 2/2.</text>
</comment>
<dbReference type="InterPro" id="IPR008181">
    <property type="entry name" value="dUTPase"/>
</dbReference>
<dbReference type="NCBIfam" id="TIGR00576">
    <property type="entry name" value="dut"/>
    <property type="match status" value="1"/>
</dbReference>
<proteinExistence type="inferred from homology"/>
<reference evidence="8" key="2">
    <citation type="submission" date="2015-08" db="UniProtKB">
        <authorList>
            <consortium name="WormBaseParasite"/>
        </authorList>
    </citation>
    <scope>IDENTIFICATION</scope>
</reference>
<dbReference type="GO" id="GO:0046081">
    <property type="term" value="P:dUTP catabolic process"/>
    <property type="evidence" value="ECO:0007669"/>
    <property type="project" value="UniProtKB-UniRule"/>
</dbReference>
<comment type="cofactor">
    <cofactor evidence="5">
        <name>Mg(2+)</name>
        <dbReference type="ChEBI" id="CHEBI:18420"/>
    </cofactor>
</comment>
<keyword evidence="7" id="KW-1185">Reference proteome</keyword>
<reference evidence="7" key="1">
    <citation type="submission" date="2014-07" db="EMBL/GenBank/DDBJ databases">
        <authorList>
            <person name="Martin A.A"/>
            <person name="De Silva N."/>
        </authorList>
    </citation>
    <scope>NUCLEOTIDE SEQUENCE</scope>
</reference>
<evidence type="ECO:0000313" key="7">
    <source>
        <dbReference type="Proteomes" id="UP000035680"/>
    </source>
</evidence>
<name>A0A0K0EZ10_STRVS</name>
<dbReference type="Proteomes" id="UP000035680">
    <property type="component" value="Unassembled WGS sequence"/>
</dbReference>
<keyword evidence="4 5" id="KW-0546">Nucleotide metabolism</keyword>
<dbReference type="PANTHER" id="PTHR11241:SF0">
    <property type="entry name" value="DEOXYURIDINE 5'-TRIPHOSPHATE NUCLEOTIDOHYDROLASE"/>
    <property type="match status" value="1"/>
</dbReference>
<dbReference type="UniPathway" id="UPA00610">
    <property type="reaction ID" value="UER00666"/>
</dbReference>
<evidence type="ECO:0000313" key="8">
    <source>
        <dbReference type="WBParaSite" id="SVE_0176900.1"/>
    </source>
</evidence>
<comment type="catalytic activity">
    <reaction evidence="5">
        <text>dUTP + H2O = dUMP + diphosphate + H(+)</text>
        <dbReference type="Rhea" id="RHEA:10248"/>
        <dbReference type="ChEBI" id="CHEBI:15377"/>
        <dbReference type="ChEBI" id="CHEBI:15378"/>
        <dbReference type="ChEBI" id="CHEBI:33019"/>
        <dbReference type="ChEBI" id="CHEBI:61555"/>
        <dbReference type="ChEBI" id="CHEBI:246422"/>
        <dbReference type="EC" id="3.6.1.23"/>
    </reaction>
</comment>
<dbReference type="InterPro" id="IPR029054">
    <property type="entry name" value="dUTPase-like"/>
</dbReference>
<feature type="domain" description="dUTPase-like" evidence="6">
    <location>
        <begin position="93"/>
        <end position="217"/>
    </location>
</feature>
<comment type="similarity">
    <text evidence="2 5">Belongs to the dUTPase family.</text>
</comment>
<dbReference type="WBParaSite" id="SVE_0176900.1">
    <property type="protein sequence ID" value="SVE_0176900.1"/>
    <property type="gene ID" value="SVE_0176900"/>
</dbReference>
<dbReference type="GO" id="GO:0006226">
    <property type="term" value="P:dUMP biosynthetic process"/>
    <property type="evidence" value="ECO:0007669"/>
    <property type="project" value="UniProtKB-UniRule"/>
</dbReference>
<protein>
    <recommendedName>
        <fullName evidence="5">Deoxyuridine 5'-triphosphate nucleotidohydrolase</fullName>
        <shortName evidence="5">dUTPase</shortName>
        <ecNumber evidence="5">3.6.1.23</ecNumber>
    </recommendedName>
    <alternativeName>
        <fullName evidence="5">dUTP pyrophosphatase</fullName>
    </alternativeName>
</protein>
<dbReference type="STRING" id="75913.A0A0K0EZ10"/>
<dbReference type="Gene3D" id="2.70.40.10">
    <property type="match status" value="1"/>
</dbReference>
<keyword evidence="3 5" id="KW-0378">Hydrolase</keyword>
<accession>A0A0K0EZ10</accession>
<keyword evidence="5" id="KW-0479">Metal-binding</keyword>
<sequence>MIYPKAFLCSKALLHLLSSSYPSHFVSKLFFTSSIWKKFITNINMVSTTTESPIQCPVPVKRPCVDIDKEYDMKDDNNDVIRYVLVHPDALEPKYGSPFSAGADLYAVEETVVPAKGKALVSTGLKVQIPVGYYGRVAPRSGLATKNFIDVGAGVVDSDYRGIIHVLLFNFGEEDFKVNKHDRIAQFVMEKIGHLRYEKVDDINETTRGEGGFGSTGV</sequence>
<evidence type="ECO:0000256" key="3">
    <source>
        <dbReference type="ARBA" id="ARBA00022801"/>
    </source>
</evidence>
<dbReference type="NCBIfam" id="NF001862">
    <property type="entry name" value="PRK00601.1"/>
    <property type="match status" value="1"/>
</dbReference>
<dbReference type="InterPro" id="IPR036157">
    <property type="entry name" value="dUTPase-like_sf"/>
</dbReference>
<dbReference type="CDD" id="cd07557">
    <property type="entry name" value="trimeric_dUTPase"/>
    <property type="match status" value="1"/>
</dbReference>
<evidence type="ECO:0000256" key="4">
    <source>
        <dbReference type="ARBA" id="ARBA00023080"/>
    </source>
</evidence>